<reference evidence="5 6" key="1">
    <citation type="journal article" date="2020" name="Phytopathology">
        <title>Genome Sequence Resources of Colletotrichum truncatum, C. plurivorum, C. musicola, and C. sojae: Four Species Pathogenic to Soybean (Glycine max).</title>
        <authorList>
            <person name="Rogerio F."/>
            <person name="Boufleur T.R."/>
            <person name="Ciampi-Guillardi M."/>
            <person name="Sukno S.A."/>
            <person name="Thon M.R."/>
            <person name="Massola Junior N.S."/>
            <person name="Baroncelli R."/>
        </authorList>
    </citation>
    <scope>NUCLEOTIDE SEQUENCE [LARGE SCALE GENOMIC DNA]</scope>
    <source>
        <strain evidence="5 6">LFN0009</strain>
    </source>
</reference>
<sequence length="311" mass="35452">MVCSFLWEEGWQVYGNSLNSFTNRVSDARQTDEPTAFYGGIIADPMGFGKTLAVISLIASDSQYLTLNDTSDLSGVLSEESCGLTLVIVPPALLGTWEPRGVYETSICSALWQIPADRYITDGKHSYRAHNLRHSVCRMETRQHRESTILFTVRRRRVVLDEAHVIRNSESQKARAFNDLAALLKSLSVYPYSDKRSFDADISNLWQSCRAEEAVKRLKRLAGCLLLRRPEKTVQLPTRQDLACYVEFQPEERELYNQARNQTIARRDEPFTRYDKPGEFGSTTCTVVYWKLRNSDISSNQSKVFVLVSQV</sequence>
<accession>A0A8H6ILL7</accession>
<dbReference type="GO" id="GO:0006281">
    <property type="term" value="P:DNA repair"/>
    <property type="evidence" value="ECO:0007669"/>
    <property type="project" value="TreeGrafter"/>
</dbReference>
<evidence type="ECO:0000313" key="6">
    <source>
        <dbReference type="Proteomes" id="UP000652219"/>
    </source>
</evidence>
<dbReference type="Gene3D" id="3.40.50.10810">
    <property type="entry name" value="Tandem AAA-ATPase domain"/>
    <property type="match status" value="1"/>
</dbReference>
<dbReference type="AlphaFoldDB" id="A0A8H6ILL7"/>
<gene>
    <name evidence="5" type="ORF">CSOJ01_16043</name>
</gene>
<dbReference type="EMBL" id="WIGN01000956">
    <property type="protein sequence ID" value="KAF6781930.1"/>
    <property type="molecule type" value="Genomic_DNA"/>
</dbReference>
<keyword evidence="1" id="KW-0547">Nucleotide-binding</keyword>
<proteinExistence type="predicted"/>
<dbReference type="GO" id="GO:0005524">
    <property type="term" value="F:ATP binding"/>
    <property type="evidence" value="ECO:0007669"/>
    <property type="project" value="UniProtKB-KW"/>
</dbReference>
<dbReference type="Proteomes" id="UP000652219">
    <property type="component" value="Unassembled WGS sequence"/>
</dbReference>
<protein>
    <submittedName>
        <fullName evidence="5">WD domain-containing protein</fullName>
    </submittedName>
</protein>
<comment type="caution">
    <text evidence="5">The sequence shown here is derived from an EMBL/GenBank/DDBJ whole genome shotgun (WGS) entry which is preliminary data.</text>
</comment>
<evidence type="ECO:0000256" key="2">
    <source>
        <dbReference type="ARBA" id="ARBA00022801"/>
    </source>
</evidence>
<evidence type="ECO:0000256" key="3">
    <source>
        <dbReference type="ARBA" id="ARBA00022840"/>
    </source>
</evidence>
<dbReference type="Pfam" id="PF00176">
    <property type="entry name" value="SNF2-rel_dom"/>
    <property type="match status" value="1"/>
</dbReference>
<dbReference type="GO" id="GO:0005634">
    <property type="term" value="C:nucleus"/>
    <property type="evidence" value="ECO:0007669"/>
    <property type="project" value="TreeGrafter"/>
</dbReference>
<dbReference type="InterPro" id="IPR000330">
    <property type="entry name" value="SNF2_N"/>
</dbReference>
<evidence type="ECO:0000256" key="1">
    <source>
        <dbReference type="ARBA" id="ARBA00022741"/>
    </source>
</evidence>
<dbReference type="PANTHER" id="PTHR45626:SF22">
    <property type="entry name" value="DNA REPAIR PROTEIN RAD5"/>
    <property type="match status" value="1"/>
</dbReference>
<dbReference type="InterPro" id="IPR027417">
    <property type="entry name" value="P-loop_NTPase"/>
</dbReference>
<dbReference type="GO" id="GO:0008094">
    <property type="term" value="F:ATP-dependent activity, acting on DNA"/>
    <property type="evidence" value="ECO:0007669"/>
    <property type="project" value="TreeGrafter"/>
</dbReference>
<keyword evidence="6" id="KW-1185">Reference proteome</keyword>
<keyword evidence="3" id="KW-0067">ATP-binding</keyword>
<feature type="domain" description="SNF2 N-terminal" evidence="4">
    <location>
        <begin position="37"/>
        <end position="180"/>
    </location>
</feature>
<dbReference type="GO" id="GO:0016787">
    <property type="term" value="F:hydrolase activity"/>
    <property type="evidence" value="ECO:0007669"/>
    <property type="project" value="UniProtKB-KW"/>
</dbReference>
<dbReference type="SUPFAM" id="SSF52540">
    <property type="entry name" value="P-loop containing nucleoside triphosphate hydrolases"/>
    <property type="match status" value="1"/>
</dbReference>
<keyword evidence="2" id="KW-0378">Hydrolase</keyword>
<organism evidence="5 6">
    <name type="scientific">Colletotrichum sojae</name>
    <dbReference type="NCBI Taxonomy" id="2175907"/>
    <lineage>
        <taxon>Eukaryota</taxon>
        <taxon>Fungi</taxon>
        <taxon>Dikarya</taxon>
        <taxon>Ascomycota</taxon>
        <taxon>Pezizomycotina</taxon>
        <taxon>Sordariomycetes</taxon>
        <taxon>Hypocreomycetidae</taxon>
        <taxon>Glomerellales</taxon>
        <taxon>Glomerellaceae</taxon>
        <taxon>Colletotrichum</taxon>
        <taxon>Colletotrichum orchidearum species complex</taxon>
    </lineage>
</organism>
<evidence type="ECO:0000259" key="4">
    <source>
        <dbReference type="Pfam" id="PF00176"/>
    </source>
</evidence>
<dbReference type="PANTHER" id="PTHR45626">
    <property type="entry name" value="TRANSCRIPTION TERMINATION FACTOR 2-RELATED"/>
    <property type="match status" value="1"/>
</dbReference>
<name>A0A8H6ILL7_9PEZI</name>
<evidence type="ECO:0000313" key="5">
    <source>
        <dbReference type="EMBL" id="KAF6781930.1"/>
    </source>
</evidence>
<dbReference type="InterPro" id="IPR038718">
    <property type="entry name" value="SNF2-like_sf"/>
</dbReference>
<dbReference type="InterPro" id="IPR050628">
    <property type="entry name" value="SNF2_RAD54_helicase_TF"/>
</dbReference>